<dbReference type="AlphaFoldDB" id="A0A4U3L9E9"/>
<dbReference type="PROSITE" id="PS50893">
    <property type="entry name" value="ABC_TRANSPORTER_2"/>
    <property type="match status" value="1"/>
</dbReference>
<dbReference type="PROSITE" id="PS00211">
    <property type="entry name" value="ABC_TRANSPORTER_1"/>
    <property type="match status" value="1"/>
</dbReference>
<keyword evidence="3 5" id="KW-0067">ATP-binding</keyword>
<keyword evidence="1" id="KW-0813">Transport</keyword>
<dbReference type="Pfam" id="PF00005">
    <property type="entry name" value="ABC_tran"/>
    <property type="match status" value="1"/>
</dbReference>
<dbReference type="PANTHER" id="PTHR42939:SF1">
    <property type="entry name" value="ABC TRANSPORTER ATP-BINDING PROTEIN ALBC-RELATED"/>
    <property type="match status" value="1"/>
</dbReference>
<protein>
    <submittedName>
        <fullName evidence="5">ABC transporter ATP-binding protein</fullName>
    </submittedName>
</protein>
<dbReference type="Proteomes" id="UP000305848">
    <property type="component" value="Unassembled WGS sequence"/>
</dbReference>
<dbReference type="InterPro" id="IPR003593">
    <property type="entry name" value="AAA+_ATPase"/>
</dbReference>
<dbReference type="GO" id="GO:0005524">
    <property type="term" value="F:ATP binding"/>
    <property type="evidence" value="ECO:0007669"/>
    <property type="project" value="UniProtKB-KW"/>
</dbReference>
<gene>
    <name evidence="5" type="ORF">FC093_02575</name>
</gene>
<feature type="domain" description="ABC transporter" evidence="4">
    <location>
        <begin position="3"/>
        <end position="206"/>
    </location>
</feature>
<reference evidence="5 6" key="1">
    <citation type="submission" date="2019-05" db="EMBL/GenBank/DDBJ databases">
        <title>Panacibacter sp. strain 17mud1-8 Genome sequencing and assembly.</title>
        <authorList>
            <person name="Chhetri G."/>
        </authorList>
    </citation>
    <scope>NUCLEOTIDE SEQUENCE [LARGE SCALE GENOMIC DNA]</scope>
    <source>
        <strain evidence="5 6">17mud1-8</strain>
    </source>
</reference>
<dbReference type="InterPro" id="IPR017871">
    <property type="entry name" value="ABC_transporter-like_CS"/>
</dbReference>
<comment type="caution">
    <text evidence="5">The sequence shown here is derived from an EMBL/GenBank/DDBJ whole genome shotgun (WGS) entry which is preliminary data.</text>
</comment>
<evidence type="ECO:0000313" key="6">
    <source>
        <dbReference type="Proteomes" id="UP000305848"/>
    </source>
</evidence>
<dbReference type="Gene3D" id="3.40.50.300">
    <property type="entry name" value="P-loop containing nucleotide triphosphate hydrolases"/>
    <property type="match status" value="1"/>
</dbReference>
<dbReference type="InterPro" id="IPR051782">
    <property type="entry name" value="ABC_Transporter_VariousFunc"/>
</dbReference>
<dbReference type="SMART" id="SM00382">
    <property type="entry name" value="AAA"/>
    <property type="match status" value="1"/>
</dbReference>
<evidence type="ECO:0000256" key="3">
    <source>
        <dbReference type="ARBA" id="ARBA00022840"/>
    </source>
</evidence>
<evidence type="ECO:0000313" key="5">
    <source>
        <dbReference type="EMBL" id="TKK71918.1"/>
    </source>
</evidence>
<dbReference type="RefSeq" id="WP_137260158.1">
    <property type="nucleotide sequence ID" value="NZ_SZQL01000001.1"/>
</dbReference>
<accession>A0A4U3L9E9</accession>
<dbReference type="EMBL" id="SZQL01000001">
    <property type="protein sequence ID" value="TKK71918.1"/>
    <property type="molecule type" value="Genomic_DNA"/>
</dbReference>
<evidence type="ECO:0000259" key="4">
    <source>
        <dbReference type="PROSITE" id="PS50893"/>
    </source>
</evidence>
<sequence>MLIQLHNAGKRFNRDWIFRKVNTAFVSGNAYAITGPNGSGKSTLLQVIAAALQINEGGIEWQLQKQKGLKGIDEEEVHSHIAICAPYLEVIEEMTATEFLQFHASFKPLLPQMRIAEIINIVGLQKAANKQIRFYSSGMKQRIKLAQAIFADVPILLLDEPCTNLDASGYELYHQLIEKYCRHKLIVVSSNDINEYDFCGERLSILDYK</sequence>
<dbReference type="GO" id="GO:0016887">
    <property type="term" value="F:ATP hydrolysis activity"/>
    <property type="evidence" value="ECO:0007669"/>
    <property type="project" value="InterPro"/>
</dbReference>
<dbReference type="OrthoDB" id="9808363at2"/>
<dbReference type="InterPro" id="IPR003439">
    <property type="entry name" value="ABC_transporter-like_ATP-bd"/>
</dbReference>
<proteinExistence type="predicted"/>
<keyword evidence="6" id="KW-1185">Reference proteome</keyword>
<evidence type="ECO:0000256" key="2">
    <source>
        <dbReference type="ARBA" id="ARBA00022741"/>
    </source>
</evidence>
<name>A0A4U3L9E9_9BACT</name>
<dbReference type="InterPro" id="IPR027417">
    <property type="entry name" value="P-loop_NTPase"/>
</dbReference>
<dbReference type="SUPFAM" id="SSF52540">
    <property type="entry name" value="P-loop containing nucleoside triphosphate hydrolases"/>
    <property type="match status" value="1"/>
</dbReference>
<organism evidence="5 6">
    <name type="scientific">Ilyomonas limi</name>
    <dbReference type="NCBI Taxonomy" id="2575867"/>
    <lineage>
        <taxon>Bacteria</taxon>
        <taxon>Pseudomonadati</taxon>
        <taxon>Bacteroidota</taxon>
        <taxon>Chitinophagia</taxon>
        <taxon>Chitinophagales</taxon>
        <taxon>Chitinophagaceae</taxon>
        <taxon>Ilyomonas</taxon>
    </lineage>
</organism>
<keyword evidence="2" id="KW-0547">Nucleotide-binding</keyword>
<dbReference type="PANTHER" id="PTHR42939">
    <property type="entry name" value="ABC TRANSPORTER ATP-BINDING PROTEIN ALBC-RELATED"/>
    <property type="match status" value="1"/>
</dbReference>
<evidence type="ECO:0000256" key="1">
    <source>
        <dbReference type="ARBA" id="ARBA00022448"/>
    </source>
</evidence>